<evidence type="ECO:0000256" key="5">
    <source>
        <dbReference type="ARBA" id="ARBA00022989"/>
    </source>
</evidence>
<dbReference type="Pfam" id="PF00083">
    <property type="entry name" value="Sugar_tr"/>
    <property type="match status" value="1"/>
</dbReference>
<feature type="domain" description="Major facilitator superfamily (MFS) profile" evidence="8">
    <location>
        <begin position="1"/>
        <end position="238"/>
    </location>
</feature>
<keyword evidence="3" id="KW-0813">Transport</keyword>
<evidence type="ECO:0000256" key="2">
    <source>
        <dbReference type="ARBA" id="ARBA00010992"/>
    </source>
</evidence>
<accession>A0ABR0LR23</accession>
<dbReference type="PANTHER" id="PTHR48020">
    <property type="entry name" value="PROTON MYO-INOSITOL COTRANSPORTER"/>
    <property type="match status" value="1"/>
</dbReference>
<evidence type="ECO:0000256" key="4">
    <source>
        <dbReference type="ARBA" id="ARBA00022692"/>
    </source>
</evidence>
<dbReference type="InterPro" id="IPR036259">
    <property type="entry name" value="MFS_trans_sf"/>
</dbReference>
<reference evidence="9 10" key="1">
    <citation type="submission" date="2023-08" db="EMBL/GenBank/DDBJ databases">
        <title>Black Yeasts Isolated from many extreme environments.</title>
        <authorList>
            <person name="Coleine C."/>
            <person name="Stajich J.E."/>
            <person name="Selbmann L."/>
        </authorList>
    </citation>
    <scope>NUCLEOTIDE SEQUENCE [LARGE SCALE GENOMIC DNA]</scope>
    <source>
        <strain evidence="9 10">CCFEE 536</strain>
    </source>
</reference>
<feature type="transmembrane region" description="Helical" evidence="7">
    <location>
        <begin position="146"/>
        <end position="163"/>
    </location>
</feature>
<dbReference type="InterPro" id="IPR003663">
    <property type="entry name" value="Sugar/inositol_transpt"/>
</dbReference>
<dbReference type="PANTHER" id="PTHR48020:SF12">
    <property type="entry name" value="PROTON MYO-INOSITOL COTRANSPORTER"/>
    <property type="match status" value="1"/>
</dbReference>
<name>A0ABR0LR23_9PEZI</name>
<protein>
    <recommendedName>
        <fullName evidence="8">Major facilitator superfamily (MFS) profile domain-containing protein</fullName>
    </recommendedName>
</protein>
<keyword evidence="5 7" id="KW-1133">Transmembrane helix</keyword>
<evidence type="ECO:0000313" key="9">
    <source>
        <dbReference type="EMBL" id="KAK5201305.1"/>
    </source>
</evidence>
<feature type="transmembrane region" description="Helical" evidence="7">
    <location>
        <begin position="22"/>
        <end position="46"/>
    </location>
</feature>
<feature type="transmembrane region" description="Helical" evidence="7">
    <location>
        <begin position="88"/>
        <end position="109"/>
    </location>
</feature>
<organism evidence="9 10">
    <name type="scientific">Cryomyces antarcticus</name>
    <dbReference type="NCBI Taxonomy" id="329879"/>
    <lineage>
        <taxon>Eukaryota</taxon>
        <taxon>Fungi</taxon>
        <taxon>Dikarya</taxon>
        <taxon>Ascomycota</taxon>
        <taxon>Pezizomycotina</taxon>
        <taxon>Dothideomycetes</taxon>
        <taxon>Dothideomycetes incertae sedis</taxon>
        <taxon>Cryomyces</taxon>
    </lineage>
</organism>
<dbReference type="EMBL" id="JAVRRA010016712">
    <property type="protein sequence ID" value="KAK5201305.1"/>
    <property type="molecule type" value="Genomic_DNA"/>
</dbReference>
<evidence type="ECO:0000256" key="6">
    <source>
        <dbReference type="ARBA" id="ARBA00023136"/>
    </source>
</evidence>
<dbReference type="InterPro" id="IPR050814">
    <property type="entry name" value="Myo-inositol_Transporter"/>
</dbReference>
<proteinExistence type="inferred from homology"/>
<dbReference type="Gene3D" id="1.20.1250.20">
    <property type="entry name" value="MFS general substrate transporter like domains"/>
    <property type="match status" value="1"/>
</dbReference>
<dbReference type="PROSITE" id="PS50850">
    <property type="entry name" value="MFS"/>
    <property type="match status" value="1"/>
</dbReference>
<dbReference type="PRINTS" id="PR00171">
    <property type="entry name" value="SUGRTRNSPORT"/>
</dbReference>
<sequence length="279" mass="29954">GKIASVNDGFAELIALGVNRRALIIACMLQGFQQLCGFNSLMYFSATIFSLLDFTNPTLPSLSIALTNFAFTLVAFHAIDRIGRRRILLLSIPVMVVGLALCSLAFGFLDLPTHEAVGTPVSSASSVSTALLRFRLVARNAAATSWPLLILLSLILYVASYALGLGNVPWQQSELFVLPVRALGSAAATATNWGANWLVGLTFLPLMHALSPAGTFALYAGVCVVGWVGVWRIYPETAGLGLEEVGRLLRKGWGVDESVRGFEARRRAGRQGRSWDAGL</sequence>
<comment type="caution">
    <text evidence="9">The sequence shown here is derived from an EMBL/GenBank/DDBJ whole genome shotgun (WGS) entry which is preliminary data.</text>
</comment>
<comment type="similarity">
    <text evidence="2">Belongs to the major facilitator superfamily. Sugar transporter (TC 2.A.1.1) family.</text>
</comment>
<keyword evidence="10" id="KW-1185">Reference proteome</keyword>
<evidence type="ECO:0000259" key="8">
    <source>
        <dbReference type="PROSITE" id="PS50850"/>
    </source>
</evidence>
<dbReference type="InterPro" id="IPR020846">
    <property type="entry name" value="MFS_dom"/>
</dbReference>
<dbReference type="Proteomes" id="UP001357485">
    <property type="component" value="Unassembled WGS sequence"/>
</dbReference>
<feature type="transmembrane region" description="Helical" evidence="7">
    <location>
        <begin position="216"/>
        <end position="234"/>
    </location>
</feature>
<feature type="transmembrane region" description="Helical" evidence="7">
    <location>
        <begin position="183"/>
        <end position="204"/>
    </location>
</feature>
<feature type="non-terminal residue" evidence="9">
    <location>
        <position position="1"/>
    </location>
</feature>
<gene>
    <name evidence="9" type="ORF">LTR16_003128</name>
</gene>
<dbReference type="InterPro" id="IPR005828">
    <property type="entry name" value="MFS_sugar_transport-like"/>
</dbReference>
<evidence type="ECO:0000256" key="7">
    <source>
        <dbReference type="SAM" id="Phobius"/>
    </source>
</evidence>
<evidence type="ECO:0000313" key="10">
    <source>
        <dbReference type="Proteomes" id="UP001357485"/>
    </source>
</evidence>
<feature type="transmembrane region" description="Helical" evidence="7">
    <location>
        <begin position="58"/>
        <end position="76"/>
    </location>
</feature>
<keyword evidence="6 7" id="KW-0472">Membrane</keyword>
<keyword evidence="4 7" id="KW-0812">Transmembrane</keyword>
<evidence type="ECO:0000256" key="1">
    <source>
        <dbReference type="ARBA" id="ARBA00004141"/>
    </source>
</evidence>
<comment type="subcellular location">
    <subcellularLocation>
        <location evidence="1">Membrane</location>
        <topology evidence="1">Multi-pass membrane protein</topology>
    </subcellularLocation>
</comment>
<evidence type="ECO:0000256" key="3">
    <source>
        <dbReference type="ARBA" id="ARBA00022448"/>
    </source>
</evidence>
<dbReference type="SUPFAM" id="SSF103473">
    <property type="entry name" value="MFS general substrate transporter"/>
    <property type="match status" value="1"/>
</dbReference>